<evidence type="ECO:0000313" key="2">
    <source>
        <dbReference type="EMBL" id="MDY0405069.1"/>
    </source>
</evidence>
<reference evidence="2 3" key="1">
    <citation type="submission" date="2023-10" db="EMBL/GenBank/DDBJ databases">
        <title>179-bfca-hs.</title>
        <authorList>
            <person name="Miliotis G."/>
            <person name="Sengupta P."/>
            <person name="Hameed A."/>
            <person name="Chuvochina M."/>
            <person name="Mcdonagh F."/>
            <person name="Simpson A.C."/>
            <person name="Singh N.K."/>
            <person name="Rekha P.D."/>
            <person name="Raman K."/>
            <person name="Hugenholtz P."/>
            <person name="Venkateswaran K."/>
        </authorList>
    </citation>
    <scope>NUCLEOTIDE SEQUENCE [LARGE SCALE GENOMIC DNA]</scope>
    <source>
        <strain evidence="2 3">179-BFC-A-HS</strain>
    </source>
</reference>
<proteinExistence type="predicted"/>
<evidence type="ECO:0000313" key="3">
    <source>
        <dbReference type="Proteomes" id="UP001228376"/>
    </source>
</evidence>
<gene>
    <name evidence="2" type="ORF">P5G51_006355</name>
</gene>
<dbReference type="Pfam" id="PF08858">
    <property type="entry name" value="IDEAL"/>
    <property type="match status" value="1"/>
</dbReference>
<organism evidence="2 3">
    <name type="scientific">Tigheibacillus jepli</name>
    <dbReference type="NCBI Taxonomy" id="3035914"/>
    <lineage>
        <taxon>Bacteria</taxon>
        <taxon>Bacillati</taxon>
        <taxon>Bacillota</taxon>
        <taxon>Bacilli</taxon>
        <taxon>Bacillales</taxon>
        <taxon>Bacillaceae</taxon>
        <taxon>Tigheibacillus</taxon>
    </lineage>
</organism>
<dbReference type="InterPro" id="IPR027393">
    <property type="entry name" value="Virus_scaffolding_prot_C"/>
</dbReference>
<keyword evidence="3" id="KW-1185">Reference proteome</keyword>
<sequence length="51" mass="6007">MIHELEIMNIKRLIDRALDEKDEKRFHRLVQLLKKETKDGKASHPTAPSIL</sequence>
<accession>A0ABU5CFI2</accession>
<evidence type="ECO:0000259" key="1">
    <source>
        <dbReference type="Pfam" id="PF08858"/>
    </source>
</evidence>
<comment type="caution">
    <text evidence="2">The sequence shown here is derived from an EMBL/GenBank/DDBJ whole genome shotgun (WGS) entry which is preliminary data.</text>
</comment>
<dbReference type="RefSeq" id="WP_320384406.1">
    <property type="nucleotide sequence ID" value="NZ_JAROCA020000001.1"/>
</dbReference>
<protein>
    <submittedName>
        <fullName evidence="2">IDEAL domain-containing protein</fullName>
    </submittedName>
</protein>
<feature type="domain" description="IDEAL" evidence="1">
    <location>
        <begin position="2"/>
        <end position="31"/>
    </location>
</feature>
<dbReference type="EMBL" id="JAROCA020000001">
    <property type="protein sequence ID" value="MDY0405069.1"/>
    <property type="molecule type" value="Genomic_DNA"/>
</dbReference>
<name>A0ABU5CFI2_9BACI</name>
<dbReference type="InterPro" id="IPR014957">
    <property type="entry name" value="IDEAL_dom"/>
</dbReference>
<dbReference type="Gene3D" id="4.10.810.10">
    <property type="entry name" value="Virus Scaffolding Protein, Chain A"/>
    <property type="match status" value="1"/>
</dbReference>
<dbReference type="Proteomes" id="UP001228376">
    <property type="component" value="Unassembled WGS sequence"/>
</dbReference>